<dbReference type="InterPro" id="IPR012338">
    <property type="entry name" value="Beta-lactam/transpept-like"/>
</dbReference>
<gene>
    <name evidence="3" type="ORF">PAUR_b0371</name>
</gene>
<organism evidence="3 4">
    <name type="scientific">Pseudoalteromonas aurantia 208</name>
    <dbReference type="NCBI Taxonomy" id="1314867"/>
    <lineage>
        <taxon>Bacteria</taxon>
        <taxon>Pseudomonadati</taxon>
        <taxon>Pseudomonadota</taxon>
        <taxon>Gammaproteobacteria</taxon>
        <taxon>Alteromonadales</taxon>
        <taxon>Pseudoalteromonadaceae</taxon>
        <taxon>Pseudoalteromonas</taxon>
    </lineage>
</organism>
<dbReference type="Pfam" id="PF00144">
    <property type="entry name" value="Beta-lactamase"/>
    <property type="match status" value="1"/>
</dbReference>
<dbReference type="Proteomes" id="UP000615755">
    <property type="component" value="Unassembled WGS sequence"/>
</dbReference>
<evidence type="ECO:0000259" key="2">
    <source>
        <dbReference type="Pfam" id="PF00144"/>
    </source>
</evidence>
<name>A0ABR9EH95_9GAMM</name>
<sequence>MKKALKYSLALFMGAASLSVQADNKPDDLDDKIDAIFANMPENGPGCSVGVIKHGKLVHQDGYGLANLELNNSLDGSHVHRIASVSKQFTAMAVLLLADEGKISLSADIRQYLPKLRNYGSEVTINAMLGHVAGMGDYDFVDNLEDPDAMKLRSSAGNKFRLGNEDYLTISEFYDYVKTVPLRHEPEKKWQYSNYAYFLLSMLVEKVSGESLRDYAERRIFKPLNMTHTFFSDQPTEIVKRRASGYRPSEQGGYINSMTNLFWVGDGGLHTNVEDMAKWDRYFYNPTLGNNPTALLRQFLTPNSEIRHERFEYANGQMVVDSEFGKIYTHSGGWLGTVTNYERIPGKAYSSIVFCNSEHLDARDYASMIRKVVLNN</sequence>
<protein>
    <recommendedName>
        <fullName evidence="2">Beta-lactamase-related domain-containing protein</fullName>
    </recommendedName>
</protein>
<accession>A0ABR9EH95</accession>
<keyword evidence="1" id="KW-0732">Signal</keyword>
<evidence type="ECO:0000313" key="3">
    <source>
        <dbReference type="EMBL" id="MBE0370358.1"/>
    </source>
</evidence>
<evidence type="ECO:0000256" key="1">
    <source>
        <dbReference type="SAM" id="SignalP"/>
    </source>
</evidence>
<dbReference type="SUPFAM" id="SSF56601">
    <property type="entry name" value="beta-lactamase/transpeptidase-like"/>
    <property type="match status" value="1"/>
</dbReference>
<dbReference type="Gene3D" id="3.40.710.10">
    <property type="entry name" value="DD-peptidase/beta-lactamase superfamily"/>
    <property type="match status" value="1"/>
</dbReference>
<evidence type="ECO:0000313" key="4">
    <source>
        <dbReference type="Proteomes" id="UP000615755"/>
    </source>
</evidence>
<comment type="caution">
    <text evidence="3">The sequence shown here is derived from an EMBL/GenBank/DDBJ whole genome shotgun (WGS) entry which is preliminary data.</text>
</comment>
<keyword evidence="4" id="KW-1185">Reference proteome</keyword>
<dbReference type="InterPro" id="IPR050491">
    <property type="entry name" value="AmpC-like"/>
</dbReference>
<feature type="domain" description="Beta-lactamase-related" evidence="2">
    <location>
        <begin position="34"/>
        <end position="363"/>
    </location>
</feature>
<proteinExistence type="predicted"/>
<reference evidence="3 4" key="1">
    <citation type="submission" date="2015-03" db="EMBL/GenBank/DDBJ databases">
        <title>Genome sequence of Pseudoalteromonas aurantia.</title>
        <authorList>
            <person name="Xie B.-B."/>
            <person name="Rong J.-C."/>
            <person name="Qin Q.-L."/>
            <person name="Zhang Y.-Z."/>
        </authorList>
    </citation>
    <scope>NUCLEOTIDE SEQUENCE [LARGE SCALE GENOMIC DNA]</scope>
    <source>
        <strain evidence="3 4">208</strain>
    </source>
</reference>
<dbReference type="RefSeq" id="WP_192509483.1">
    <property type="nucleotide sequence ID" value="NZ_AQGV01000015.1"/>
</dbReference>
<dbReference type="EMBL" id="AQGV01000015">
    <property type="protein sequence ID" value="MBE0370358.1"/>
    <property type="molecule type" value="Genomic_DNA"/>
</dbReference>
<dbReference type="PANTHER" id="PTHR46825:SF9">
    <property type="entry name" value="BETA-LACTAMASE-RELATED DOMAIN-CONTAINING PROTEIN"/>
    <property type="match status" value="1"/>
</dbReference>
<feature type="signal peptide" evidence="1">
    <location>
        <begin position="1"/>
        <end position="22"/>
    </location>
</feature>
<dbReference type="InterPro" id="IPR001466">
    <property type="entry name" value="Beta-lactam-related"/>
</dbReference>
<feature type="chain" id="PRO_5045518820" description="Beta-lactamase-related domain-containing protein" evidence="1">
    <location>
        <begin position="23"/>
        <end position="376"/>
    </location>
</feature>
<dbReference type="PANTHER" id="PTHR46825">
    <property type="entry name" value="D-ALANYL-D-ALANINE-CARBOXYPEPTIDASE/ENDOPEPTIDASE AMPH"/>
    <property type="match status" value="1"/>
</dbReference>